<accession>A0ABV6G550</accession>
<gene>
    <name evidence="2" type="ORF">ACFFHW_11835</name>
</gene>
<name>A0ABV6G550_9GAMM</name>
<dbReference type="Gene3D" id="2.40.128.110">
    <property type="entry name" value="Lipid/polyisoprenoid-binding, YceI-like"/>
    <property type="match status" value="1"/>
</dbReference>
<evidence type="ECO:0000256" key="1">
    <source>
        <dbReference type="SAM" id="SignalP"/>
    </source>
</evidence>
<evidence type="ECO:0000313" key="3">
    <source>
        <dbReference type="Proteomes" id="UP001589814"/>
    </source>
</evidence>
<feature type="chain" id="PRO_5045690813" evidence="1">
    <location>
        <begin position="25"/>
        <end position="197"/>
    </location>
</feature>
<organism evidence="2 3">
    <name type="scientific">Kushneria aurantia</name>
    <dbReference type="NCBI Taxonomy" id="504092"/>
    <lineage>
        <taxon>Bacteria</taxon>
        <taxon>Pseudomonadati</taxon>
        <taxon>Pseudomonadota</taxon>
        <taxon>Gammaproteobacteria</taxon>
        <taxon>Oceanospirillales</taxon>
        <taxon>Halomonadaceae</taxon>
        <taxon>Kushneria</taxon>
    </lineage>
</organism>
<feature type="signal peptide" evidence="1">
    <location>
        <begin position="1"/>
        <end position="24"/>
    </location>
</feature>
<proteinExistence type="predicted"/>
<dbReference type="Proteomes" id="UP001589814">
    <property type="component" value="Unassembled WGS sequence"/>
</dbReference>
<dbReference type="InterPro" id="IPR036761">
    <property type="entry name" value="TTHA0802/YceI-like_sf"/>
</dbReference>
<dbReference type="EMBL" id="JBHLVX010000049">
    <property type="protein sequence ID" value="MFC0268660.1"/>
    <property type="molecule type" value="Genomic_DNA"/>
</dbReference>
<evidence type="ECO:0000313" key="2">
    <source>
        <dbReference type="EMBL" id="MFC0268660.1"/>
    </source>
</evidence>
<reference evidence="2 3" key="1">
    <citation type="submission" date="2024-09" db="EMBL/GenBank/DDBJ databases">
        <authorList>
            <person name="Sun Q."/>
            <person name="Mori K."/>
        </authorList>
    </citation>
    <scope>NUCLEOTIDE SEQUENCE [LARGE SCALE GENOMIC DNA]</scope>
    <source>
        <strain evidence="2 3">CCM 7415</strain>
    </source>
</reference>
<comment type="caution">
    <text evidence="2">The sequence shown here is derived from an EMBL/GenBank/DDBJ whole genome shotgun (WGS) entry which is preliminary data.</text>
</comment>
<protein>
    <submittedName>
        <fullName evidence="2">Uncharacterized protein</fullName>
    </submittedName>
</protein>
<dbReference type="RefSeq" id="WP_019952635.1">
    <property type="nucleotide sequence ID" value="NZ_JBHLVX010000049.1"/>
</dbReference>
<keyword evidence="1" id="KW-0732">Signal</keyword>
<keyword evidence="3" id="KW-1185">Reference proteome</keyword>
<sequence length="197" mass="21556">MRHSFISALAVAGLAVTLSAQAQAAWRMVPADSRITAEVAGQGQNGPLERTYRVDNLNGTISDNGYFEMPLRLEQTNLLGDGGMGALLSGLSSDSAMVTLSTQIEPAWLNNLAVGDSLTRTLTLTARGNHFERSERVPMRVERLNQQAWQVSLAEPISIDTRQMMQLDNAQTILSLLGYRSLADTIPINFNARLIER</sequence>